<protein>
    <submittedName>
        <fullName evidence="1">Uncharacterized protein</fullName>
    </submittedName>
</protein>
<name>A0A3B0BXG1_9ACTN</name>
<dbReference type="Proteomes" id="UP000270343">
    <property type="component" value="Unassembled WGS sequence"/>
</dbReference>
<accession>A0A3B0BXG1</accession>
<dbReference type="RefSeq" id="WP_120753299.1">
    <property type="nucleotide sequence ID" value="NZ_JBFADQ010000012.1"/>
</dbReference>
<sequence length="67" mass="6902">MAIFGQANWRYCTKCFGLWFNGNPTNGVCPAGGAHSAGTSSNYLLAGDNTSLQAADEENGEEAGGNS</sequence>
<gene>
    <name evidence="1" type="ORF">D7231_02985</name>
</gene>
<keyword evidence="2" id="KW-1185">Reference proteome</keyword>
<dbReference type="OrthoDB" id="5148901at2"/>
<proteinExistence type="predicted"/>
<dbReference type="AlphaFoldDB" id="A0A3B0BXG1"/>
<evidence type="ECO:0000313" key="1">
    <source>
        <dbReference type="EMBL" id="RKN77682.1"/>
    </source>
</evidence>
<evidence type="ECO:0000313" key="2">
    <source>
        <dbReference type="Proteomes" id="UP000270343"/>
    </source>
</evidence>
<comment type="caution">
    <text evidence="1">The sequence shown here is derived from an EMBL/GenBank/DDBJ whole genome shotgun (WGS) entry which is preliminary data.</text>
</comment>
<reference evidence="1 2" key="1">
    <citation type="journal article" date="2015" name="Antonie Van Leeuwenhoek">
        <title>Streptomyces klenkii sp. nov., isolated from deep marine sediment.</title>
        <authorList>
            <person name="Veyisoglu A."/>
            <person name="Sahin N."/>
        </authorList>
    </citation>
    <scope>NUCLEOTIDE SEQUENCE [LARGE SCALE GENOMIC DNA]</scope>
    <source>
        <strain evidence="1 2">KCTC 29202</strain>
    </source>
</reference>
<organism evidence="1 2">
    <name type="scientific">Streptomyces klenkii</name>
    <dbReference type="NCBI Taxonomy" id="1420899"/>
    <lineage>
        <taxon>Bacteria</taxon>
        <taxon>Bacillati</taxon>
        <taxon>Actinomycetota</taxon>
        <taxon>Actinomycetes</taxon>
        <taxon>Kitasatosporales</taxon>
        <taxon>Streptomycetaceae</taxon>
        <taxon>Streptomyces</taxon>
    </lineage>
</organism>
<dbReference type="EMBL" id="RBAM01000001">
    <property type="protein sequence ID" value="RKN77682.1"/>
    <property type="molecule type" value="Genomic_DNA"/>
</dbReference>